<reference evidence="1 2" key="1">
    <citation type="submission" date="2018-09" db="EMBL/GenBank/DDBJ databases">
        <title>Mesorhizobium carmichaelinearum sp. nov. isolated from Carmichaelinea spp. root nodules in New Zealand.</title>
        <authorList>
            <person name="De Meyer S.E."/>
        </authorList>
    </citation>
    <scope>NUCLEOTIDE SEQUENCE [LARGE SCALE GENOMIC DNA]</scope>
    <source>
        <strain evidence="1 2">LMG 28313</strain>
    </source>
</reference>
<name>A0A6M7TQ97_9HYPH</name>
<sequence length="124" mass="13354">MTGHVRTFHLAGGLVLAAIVSAFAAEVAMKGPEILADLKGAQVQGDGWSQDFDDGGATSYARGDSHQIGRWDVRGDQYCSLWPPSDVWACYTMTIDSSNPANERITWISADGSRSTAHLIRKGQ</sequence>
<dbReference type="AlphaFoldDB" id="A0A6M7TQ97"/>
<dbReference type="Proteomes" id="UP000275530">
    <property type="component" value="Unassembled WGS sequence"/>
</dbReference>
<keyword evidence="2" id="KW-1185">Reference proteome</keyword>
<dbReference type="EMBL" id="QZXA01000007">
    <property type="protein sequence ID" value="RJT32180.1"/>
    <property type="molecule type" value="Genomic_DNA"/>
</dbReference>
<protein>
    <submittedName>
        <fullName evidence="1">Uncharacterized protein</fullName>
    </submittedName>
</protein>
<evidence type="ECO:0000313" key="1">
    <source>
        <dbReference type="EMBL" id="RJT32180.1"/>
    </source>
</evidence>
<organism evidence="1 2">
    <name type="scientific">Mesorhizobium jarvisii</name>
    <dbReference type="NCBI Taxonomy" id="1777867"/>
    <lineage>
        <taxon>Bacteria</taxon>
        <taxon>Pseudomonadati</taxon>
        <taxon>Pseudomonadota</taxon>
        <taxon>Alphaproteobacteria</taxon>
        <taxon>Hyphomicrobiales</taxon>
        <taxon>Phyllobacteriaceae</taxon>
        <taxon>Mesorhizobium</taxon>
    </lineage>
</organism>
<accession>A0A6M7TQ97</accession>
<proteinExistence type="predicted"/>
<comment type="caution">
    <text evidence="1">The sequence shown here is derived from an EMBL/GenBank/DDBJ whole genome shotgun (WGS) entry which is preliminary data.</text>
</comment>
<evidence type="ECO:0000313" key="2">
    <source>
        <dbReference type="Proteomes" id="UP000275530"/>
    </source>
</evidence>
<dbReference type="RefSeq" id="WP_064984780.1">
    <property type="nucleotide sequence ID" value="NZ_CP033507.1"/>
</dbReference>
<gene>
    <name evidence="1" type="ORF">D3242_18395</name>
</gene>